<dbReference type="InterPro" id="IPR056798">
    <property type="entry name" value="ADH_Fe_C"/>
</dbReference>
<dbReference type="RefSeq" id="WP_354366149.1">
    <property type="nucleotide sequence ID" value="NZ_JBEPLO010000032.1"/>
</dbReference>
<evidence type="ECO:0000259" key="2">
    <source>
        <dbReference type="Pfam" id="PF00465"/>
    </source>
</evidence>
<sequence>MKTQEFSVGPKFITGHHSTSVLSQLSVEKAYIICDPFMAQSKMVDVVTKELEKAGAETKVFSKVVPNPTIEVIAESISEIKRFKPDLVVALGGGSAIDSTKAVIKVYTESEKVAKPKMVAIPTTSGSGSEITAFAVISDPSKNEKFVIIDDEMVPDMAVLDTYFTMTVPPAITADAGMDVLTHGLEAYVANGATDFSDACAEKAVSLTHRYLLETFKNGENQFAREKMHNASALAGVAFNNAGLGICHSLSHAIGAFFHLSHGRINTMLLPHVIAFNASLDGKETTATARRYAQLANLLGIYGTDPKQATRALIYAVKCLAKNMQMPMTIEEIGIDRERFTAMIPEMAKRAFDDACTSGNPRSVTIEALEAIYRAL</sequence>
<evidence type="ECO:0000313" key="5">
    <source>
        <dbReference type="Proteomes" id="UP001549122"/>
    </source>
</evidence>
<dbReference type="PANTHER" id="PTHR11496">
    <property type="entry name" value="ALCOHOL DEHYDROGENASE"/>
    <property type="match status" value="1"/>
</dbReference>
<dbReference type="Pfam" id="PF00465">
    <property type="entry name" value="Fe-ADH"/>
    <property type="match status" value="1"/>
</dbReference>
<dbReference type="InterPro" id="IPR001670">
    <property type="entry name" value="ADH_Fe/GldA"/>
</dbReference>
<organism evidence="4 5">
    <name type="scientific">Streptococcus rupicaprae</name>
    <dbReference type="NCBI Taxonomy" id="759619"/>
    <lineage>
        <taxon>Bacteria</taxon>
        <taxon>Bacillati</taxon>
        <taxon>Bacillota</taxon>
        <taxon>Bacilli</taxon>
        <taxon>Lactobacillales</taxon>
        <taxon>Streptococcaceae</taxon>
        <taxon>Streptococcus</taxon>
    </lineage>
</organism>
<evidence type="ECO:0000313" key="4">
    <source>
        <dbReference type="EMBL" id="MET3559057.1"/>
    </source>
</evidence>
<dbReference type="SUPFAM" id="SSF56796">
    <property type="entry name" value="Dehydroquinate synthase-like"/>
    <property type="match status" value="1"/>
</dbReference>
<feature type="domain" description="Alcohol dehydrogenase iron-type/glycerol dehydrogenase GldA" evidence="2">
    <location>
        <begin position="19"/>
        <end position="162"/>
    </location>
</feature>
<dbReference type="Gene3D" id="1.20.1090.10">
    <property type="entry name" value="Dehydroquinate synthase-like - alpha domain"/>
    <property type="match status" value="1"/>
</dbReference>
<gene>
    <name evidence="4" type="ORF">ABID29_002206</name>
</gene>
<reference evidence="4 5" key="1">
    <citation type="submission" date="2024-06" db="EMBL/GenBank/DDBJ databases">
        <title>Genomic Encyclopedia of Type Strains, Phase IV (KMG-IV): sequencing the most valuable type-strain genomes for metagenomic binning, comparative biology and taxonomic classification.</title>
        <authorList>
            <person name="Goeker M."/>
        </authorList>
    </citation>
    <scope>NUCLEOTIDE SEQUENCE [LARGE SCALE GENOMIC DNA]</scope>
    <source>
        <strain evidence="4 5">DSM 28303</strain>
    </source>
</reference>
<evidence type="ECO:0000259" key="3">
    <source>
        <dbReference type="Pfam" id="PF25137"/>
    </source>
</evidence>
<keyword evidence="5" id="KW-1185">Reference proteome</keyword>
<feature type="domain" description="Fe-containing alcohol dehydrogenase-like C-terminal" evidence="3">
    <location>
        <begin position="173"/>
        <end position="375"/>
    </location>
</feature>
<dbReference type="EMBL" id="JBEPLO010000032">
    <property type="protein sequence ID" value="MET3559057.1"/>
    <property type="molecule type" value="Genomic_DNA"/>
</dbReference>
<dbReference type="InterPro" id="IPR039697">
    <property type="entry name" value="Alcohol_dehydrogenase_Fe"/>
</dbReference>
<comment type="caution">
    <text evidence="4">The sequence shown here is derived from an EMBL/GenBank/DDBJ whole genome shotgun (WGS) entry which is preliminary data.</text>
</comment>
<proteinExistence type="predicted"/>
<accession>A0ABV2FKI4</accession>
<keyword evidence="1" id="KW-0560">Oxidoreductase</keyword>
<protein>
    <submittedName>
        <fullName evidence="4">Alcohol dehydrogenase class IV</fullName>
    </submittedName>
</protein>
<evidence type="ECO:0000256" key="1">
    <source>
        <dbReference type="ARBA" id="ARBA00023002"/>
    </source>
</evidence>
<dbReference type="Gene3D" id="3.40.50.1970">
    <property type="match status" value="1"/>
</dbReference>
<dbReference type="CDD" id="cd08180">
    <property type="entry name" value="PDD"/>
    <property type="match status" value="1"/>
</dbReference>
<dbReference type="Proteomes" id="UP001549122">
    <property type="component" value="Unassembled WGS sequence"/>
</dbReference>
<name>A0ABV2FKI4_9STRE</name>
<dbReference type="PANTHER" id="PTHR11496:SF83">
    <property type="entry name" value="HYDROXYACID-OXOACID TRANSHYDROGENASE, MITOCHONDRIAL"/>
    <property type="match status" value="1"/>
</dbReference>
<dbReference type="Pfam" id="PF25137">
    <property type="entry name" value="ADH_Fe_C"/>
    <property type="match status" value="1"/>
</dbReference>